<organism evidence="2 3">
    <name type="scientific">Vanrija pseudolonga</name>
    <dbReference type="NCBI Taxonomy" id="143232"/>
    <lineage>
        <taxon>Eukaryota</taxon>
        <taxon>Fungi</taxon>
        <taxon>Dikarya</taxon>
        <taxon>Basidiomycota</taxon>
        <taxon>Agaricomycotina</taxon>
        <taxon>Tremellomycetes</taxon>
        <taxon>Trichosporonales</taxon>
        <taxon>Trichosporonaceae</taxon>
        <taxon>Vanrija</taxon>
    </lineage>
</organism>
<protein>
    <submittedName>
        <fullName evidence="2">Uncharacterized protein</fullName>
    </submittedName>
</protein>
<evidence type="ECO:0000313" key="2">
    <source>
        <dbReference type="EMBL" id="WOO76715.1"/>
    </source>
</evidence>
<name>A0AAF0XZ60_9TREE</name>
<reference evidence="2" key="1">
    <citation type="submission" date="2023-10" db="EMBL/GenBank/DDBJ databases">
        <authorList>
            <person name="Noh H."/>
        </authorList>
    </citation>
    <scope>NUCLEOTIDE SEQUENCE</scope>
    <source>
        <strain evidence="2">DUCC4014</strain>
    </source>
</reference>
<sequence>MPDSNVPYTLLVPRDQRPPKRGSRAFVLLFAASAVGFVYFLAHLGHTRRTTTLYPSSSTSAACSPYDQRGYLAFDAHDAHANRWTPYAAGEDSCHRPAPALGAAFVRAAWDAQVPSKRPNGAEFAQAANGPDGREWEDVSWAKGRTVLLLGDSIHRFTTKYFCEMAGEAFLELSATHPWSPAPVPKDYKTTKYTAGGRPNAATNTSWHTLDAGNEGAHGGHYCYVPGLDFLLVHVHTYGLDREDYWVHKEDRINLLAVPYLANIRATAGRGDDAPELVHVNSGMWDVVRYSHEDASAGADLETPLSAARTREYRERVRDILVATAAAFPRAALRWVTTHYPIADSGAGGNAWFFGDAKQKPKTKPDVKLLRLVELHEAALSAIEDTGDASAPEAGVLERVGVNRWGTAMRGWEKHQVDSLHPAFLPGGYLWADMMLYDLRAALGH</sequence>
<dbReference type="Proteomes" id="UP000827549">
    <property type="component" value="Chromosome 1"/>
</dbReference>
<keyword evidence="1" id="KW-1133">Transmembrane helix</keyword>
<evidence type="ECO:0000313" key="3">
    <source>
        <dbReference type="Proteomes" id="UP000827549"/>
    </source>
</evidence>
<feature type="transmembrane region" description="Helical" evidence="1">
    <location>
        <begin position="25"/>
        <end position="42"/>
    </location>
</feature>
<keyword evidence="1" id="KW-0472">Membrane</keyword>
<dbReference type="EMBL" id="CP086714">
    <property type="protein sequence ID" value="WOO76715.1"/>
    <property type="molecule type" value="Genomic_DNA"/>
</dbReference>
<dbReference type="AlphaFoldDB" id="A0AAF0XZ60"/>
<keyword evidence="1" id="KW-0812">Transmembrane</keyword>
<gene>
    <name evidence="2" type="ORF">LOC62_01G000338</name>
</gene>
<evidence type="ECO:0000256" key="1">
    <source>
        <dbReference type="SAM" id="Phobius"/>
    </source>
</evidence>
<dbReference type="RefSeq" id="XP_062622747.1">
    <property type="nucleotide sequence ID" value="XM_062766763.1"/>
</dbReference>
<keyword evidence="3" id="KW-1185">Reference proteome</keyword>
<dbReference type="GeneID" id="87803597"/>
<accession>A0AAF0XZ60</accession>
<proteinExistence type="predicted"/>